<dbReference type="Pfam" id="PF01612">
    <property type="entry name" value="DNA_pol_A_exo1"/>
    <property type="match status" value="1"/>
</dbReference>
<reference evidence="4" key="1">
    <citation type="submission" date="2020-04" db="EMBL/GenBank/DDBJ databases">
        <authorList>
            <person name="Chiriac C."/>
            <person name="Salcher M."/>
            <person name="Ghai R."/>
            <person name="Kavagutti S V."/>
        </authorList>
    </citation>
    <scope>NUCLEOTIDE SEQUENCE</scope>
</reference>
<dbReference type="InterPro" id="IPR002298">
    <property type="entry name" value="DNA_polymerase_A"/>
</dbReference>
<dbReference type="GO" id="GO:0039693">
    <property type="term" value="P:viral DNA genome replication"/>
    <property type="evidence" value="ECO:0007669"/>
    <property type="project" value="UniProtKB-KW"/>
</dbReference>
<dbReference type="Gene3D" id="3.30.70.370">
    <property type="match status" value="1"/>
</dbReference>
<evidence type="ECO:0000256" key="1">
    <source>
        <dbReference type="ARBA" id="ARBA00022705"/>
    </source>
</evidence>
<dbReference type="GO" id="GO:0003887">
    <property type="term" value="F:DNA-directed DNA polymerase activity"/>
    <property type="evidence" value="ECO:0007669"/>
    <property type="project" value="InterPro"/>
</dbReference>
<sequence>MRDIAFDCETWLIQPGRLAPRVVCLTYSDGDGDDGILTRDDAVAWFRAMLLDDDVRLWGANTAYDCGVLAQEDSTLLPLIFRAYDLDRIGDVQIDEMLRNIALGRHAFDPQVPNGGKPKYSLEELTLKYCGVALEGKHDETSWRFRYHELDGVPLVEWPRPAINYAMSDAIYTMRVHRLQVEKMRGGAAEMPTFWDNCRQAWGFHLEDAWGLRTDGAAVEQLQVDLHIIIDELMDDLTTKGFYKWKGTKKDPRRDGRSRDMTAIKQAVKAAYATNEETAGQPPLTKTGLARLKAGLPAREKDIATDEETLSESGDPDLETLAEVQVYVDLLTKFLPTLRKGTVLPINPRINILVESMRTSCRKPNIQQMPRKGGVRECYVPRPGWIYIGADFHVAELCSLSQVLLDAYGESSLADTIREGKDPHLMLGADLIGTSYDDIKARRKAGDKQADDARQLSKAANFGYPGGMGPAKFASAARKGYGLSLDFAASKHLKQAWQARYPEMRKFHGDVSEMLNASGGRIQAVVHPRTHYVRGDVGYCDTCNHFFQHLTAAGAKAALYEAQRECYIGITRTGEPSALFGCRIVAFVHDEIIAEAPLPLERARAAAKRLGDVMVEQMSRFTPDVPSRADAHMMRRWYKAADPVTDKDGNLIPWEPQAPALALAKALKQEGVKAKLARALDMETEEVDQLMQDGIEWDDSVLDAVVKATGDAREKWTTILRMWALEQAAQKRLGGPGHAPRLAVDA</sequence>
<dbReference type="SUPFAM" id="SSF53098">
    <property type="entry name" value="Ribonuclease H-like"/>
    <property type="match status" value="1"/>
</dbReference>
<gene>
    <name evidence="4" type="ORF">UFOVP114_102</name>
</gene>
<accession>A0A6J5L2Y5</accession>
<name>A0A6J5L2Y5_9CAUD</name>
<keyword evidence="1" id="KW-0235">DNA replication</keyword>
<dbReference type="InterPro" id="IPR043502">
    <property type="entry name" value="DNA/RNA_pol_sf"/>
</dbReference>
<dbReference type="InterPro" id="IPR012337">
    <property type="entry name" value="RNaseH-like_sf"/>
</dbReference>
<dbReference type="GO" id="GO:0003677">
    <property type="term" value="F:DNA binding"/>
    <property type="evidence" value="ECO:0007669"/>
    <property type="project" value="InterPro"/>
</dbReference>
<protein>
    <submittedName>
        <fullName evidence="4">Bifunctional 3'-5' exonuclease/DNA polymerase</fullName>
    </submittedName>
</protein>
<dbReference type="InterPro" id="IPR036397">
    <property type="entry name" value="RNaseH_sf"/>
</dbReference>
<dbReference type="Gene3D" id="3.30.420.10">
    <property type="entry name" value="Ribonuclease H-like superfamily/Ribonuclease H"/>
    <property type="match status" value="1"/>
</dbReference>
<keyword evidence="4" id="KW-0540">Nuclease</keyword>
<evidence type="ECO:0000256" key="2">
    <source>
        <dbReference type="ARBA" id="ARBA00023109"/>
    </source>
</evidence>
<dbReference type="GO" id="GO:0006261">
    <property type="term" value="P:DNA-templated DNA replication"/>
    <property type="evidence" value="ECO:0007669"/>
    <property type="project" value="InterPro"/>
</dbReference>
<dbReference type="GO" id="GO:0006302">
    <property type="term" value="P:double-strand break repair"/>
    <property type="evidence" value="ECO:0007669"/>
    <property type="project" value="TreeGrafter"/>
</dbReference>
<dbReference type="Pfam" id="PF00476">
    <property type="entry name" value="DNA_pol_A"/>
    <property type="match status" value="1"/>
</dbReference>
<dbReference type="SMART" id="SM00482">
    <property type="entry name" value="POLAc"/>
    <property type="match status" value="1"/>
</dbReference>
<feature type="domain" description="DNA-directed DNA polymerase family A palm" evidence="3">
    <location>
        <begin position="375"/>
        <end position="600"/>
    </location>
</feature>
<dbReference type="GO" id="GO:0008408">
    <property type="term" value="F:3'-5' exonuclease activity"/>
    <property type="evidence" value="ECO:0007669"/>
    <property type="project" value="InterPro"/>
</dbReference>
<dbReference type="EMBL" id="LR796230">
    <property type="protein sequence ID" value="CAB4128904.1"/>
    <property type="molecule type" value="Genomic_DNA"/>
</dbReference>
<dbReference type="PANTHER" id="PTHR10133">
    <property type="entry name" value="DNA POLYMERASE I"/>
    <property type="match status" value="1"/>
</dbReference>
<evidence type="ECO:0000313" key="4">
    <source>
        <dbReference type="EMBL" id="CAB4128904.1"/>
    </source>
</evidence>
<dbReference type="InterPro" id="IPR002562">
    <property type="entry name" value="3'-5'_exonuclease_dom"/>
</dbReference>
<dbReference type="SUPFAM" id="SSF56672">
    <property type="entry name" value="DNA/RNA polymerases"/>
    <property type="match status" value="1"/>
</dbReference>
<proteinExistence type="predicted"/>
<organism evidence="4">
    <name type="scientific">uncultured Caudovirales phage</name>
    <dbReference type="NCBI Taxonomy" id="2100421"/>
    <lineage>
        <taxon>Viruses</taxon>
        <taxon>Duplodnaviria</taxon>
        <taxon>Heunggongvirae</taxon>
        <taxon>Uroviricota</taxon>
        <taxon>Caudoviricetes</taxon>
        <taxon>Peduoviridae</taxon>
        <taxon>Maltschvirus</taxon>
        <taxon>Maltschvirus maltsch</taxon>
    </lineage>
</organism>
<keyword evidence="4" id="KW-0378">Hydrolase</keyword>
<dbReference type="Gene3D" id="1.10.150.20">
    <property type="entry name" value="5' to 3' exonuclease, C-terminal subdomain"/>
    <property type="match status" value="1"/>
</dbReference>
<keyword evidence="2" id="KW-1194">Viral DNA replication</keyword>
<evidence type="ECO:0000259" key="3">
    <source>
        <dbReference type="SMART" id="SM00482"/>
    </source>
</evidence>
<dbReference type="InterPro" id="IPR001098">
    <property type="entry name" value="DNA-dir_DNA_pol_A_palm_dom"/>
</dbReference>
<keyword evidence="4" id="KW-0269">Exonuclease</keyword>
<dbReference type="PANTHER" id="PTHR10133:SF27">
    <property type="entry name" value="DNA POLYMERASE NU"/>
    <property type="match status" value="1"/>
</dbReference>